<dbReference type="GO" id="GO:0015074">
    <property type="term" value="P:DNA integration"/>
    <property type="evidence" value="ECO:0007669"/>
    <property type="project" value="InterPro"/>
</dbReference>
<protein>
    <submittedName>
        <fullName evidence="4">Integrase catalytic domain-containing protein</fullName>
    </submittedName>
</protein>
<dbReference type="Proteomes" id="UP000267096">
    <property type="component" value="Unassembled WGS sequence"/>
</dbReference>
<proteinExistence type="predicted"/>
<name>A0A0M3J346_ANISI</name>
<evidence type="ECO:0000313" key="3">
    <source>
        <dbReference type="Proteomes" id="UP000267096"/>
    </source>
</evidence>
<dbReference type="Gene3D" id="1.10.340.70">
    <property type="match status" value="1"/>
</dbReference>
<dbReference type="PROSITE" id="PS50994">
    <property type="entry name" value="INTEGRASE"/>
    <property type="match status" value="1"/>
</dbReference>
<dbReference type="GO" id="GO:0003676">
    <property type="term" value="F:nucleic acid binding"/>
    <property type="evidence" value="ECO:0007669"/>
    <property type="project" value="InterPro"/>
</dbReference>
<feature type="domain" description="Integrase catalytic" evidence="1">
    <location>
        <begin position="551"/>
        <end position="730"/>
    </location>
</feature>
<dbReference type="SUPFAM" id="SSF53098">
    <property type="entry name" value="Ribonuclease H-like"/>
    <property type="match status" value="1"/>
</dbReference>
<dbReference type="InterPro" id="IPR041588">
    <property type="entry name" value="Integrase_H2C2"/>
</dbReference>
<dbReference type="PANTHER" id="PTHR47331">
    <property type="entry name" value="PHD-TYPE DOMAIN-CONTAINING PROTEIN"/>
    <property type="match status" value="1"/>
</dbReference>
<accession>A0A0M3J346</accession>
<dbReference type="Pfam" id="PF05380">
    <property type="entry name" value="Peptidase_A17"/>
    <property type="match status" value="1"/>
</dbReference>
<dbReference type="OrthoDB" id="5920214at2759"/>
<dbReference type="InterPro" id="IPR008042">
    <property type="entry name" value="Retrotrans_Pao"/>
</dbReference>
<reference evidence="2 3" key="2">
    <citation type="submission" date="2018-11" db="EMBL/GenBank/DDBJ databases">
        <authorList>
            <consortium name="Pathogen Informatics"/>
        </authorList>
    </citation>
    <scope>NUCLEOTIDE SEQUENCE [LARGE SCALE GENOMIC DNA]</scope>
</reference>
<organism evidence="4">
    <name type="scientific">Anisakis simplex</name>
    <name type="common">Herring worm</name>
    <dbReference type="NCBI Taxonomy" id="6269"/>
    <lineage>
        <taxon>Eukaryota</taxon>
        <taxon>Metazoa</taxon>
        <taxon>Ecdysozoa</taxon>
        <taxon>Nematoda</taxon>
        <taxon>Chromadorea</taxon>
        <taxon>Rhabditida</taxon>
        <taxon>Spirurina</taxon>
        <taxon>Ascaridomorpha</taxon>
        <taxon>Ascaridoidea</taxon>
        <taxon>Anisakidae</taxon>
        <taxon>Anisakis</taxon>
        <taxon>Anisakis simplex complex</taxon>
    </lineage>
</organism>
<evidence type="ECO:0000313" key="2">
    <source>
        <dbReference type="EMBL" id="VDK19329.1"/>
    </source>
</evidence>
<dbReference type="AlphaFoldDB" id="A0A0M3J346"/>
<dbReference type="InterPro" id="IPR036397">
    <property type="entry name" value="RNaseH_sf"/>
</dbReference>
<sequence>MIGARSVEDAEWKYRKLKNVFNEASMNLREWLSNESQVNDLFDVKDRTQGNLSKMLGHEWDVINDQLNITLRQISDNELKLITKRRVLNQLSSNFDPLGLISPVIMIGKSFFQKLWKEKWEWDEVLPDYRANEWRNLMKLWAQHPNFYVPRLILTNHNNHSVSLHAFVDASKLAYAACIYLREGENHNEGNVQLIYAKNRLNPIKELTIPRLELMAVLIGIRALQFVEHELSLVVTSKCIWSDAKCVLTWLSSTRALPVFVANRIREIKASKNVEYRHVSTNENPADIATRGTDPENLARSAIWWNGPEWLKLPKKNWPQLQASIKNEVKATENSEPSCEDAQQEETRLTVNAVIQNNNPSVLTEDIIERIATRVNSWRKLKGVVAYMRRWLHILKKPSQNQGSQLSIEELDIAEQIIIAHTQHKYFQNIKEAIEKNTRNSLRDQLGIQCINGALRCVGRYGAADINQSTKAPILIPTKGRITELIIHDAHKRSLHNGTQLTLSTIRNKFWIPKGRAAVKRVIKQCVICKRYDGGPFALPPMAPLPTMRTRRAYPFQYTGLDYFGPIEIKDNGRRRKIWGCIWTCLSTRAVHLDIVTNLSAQCFLNAFQRFIARRGSPSIIISDNSTTFTAGGRILTTSPQKKEWEKESLIRAKEMGIEWQYITSHAPWKGGVYERLIGLIKRTIKKTIGRRILTLEEMSTFLCEVEAVLNSRPLTYLYEEPDSRIIRPIDFIAPHVQLQIPSNQIDDNNDPDYQLSEEKDQLLEQYLEGLRILDRFWQIWHAEYLLSLRETQRMLHSAHHAEIKREPKKGEVVLIHDDNMPRGQWKLGSIVELPKGSDGQIRVAIIKTMNRERIERPINK</sequence>
<dbReference type="EMBL" id="UYRR01002159">
    <property type="protein sequence ID" value="VDK19329.1"/>
    <property type="molecule type" value="Genomic_DNA"/>
</dbReference>
<dbReference type="Pfam" id="PF18701">
    <property type="entry name" value="DUF5641"/>
    <property type="match status" value="1"/>
</dbReference>
<dbReference type="InterPro" id="IPR001584">
    <property type="entry name" value="Integrase_cat-core"/>
</dbReference>
<reference evidence="4" key="1">
    <citation type="submission" date="2017-02" db="UniProtKB">
        <authorList>
            <consortium name="WormBaseParasite"/>
        </authorList>
    </citation>
    <scope>IDENTIFICATION</scope>
</reference>
<dbReference type="InterPro" id="IPR040676">
    <property type="entry name" value="DUF5641"/>
</dbReference>
<dbReference type="Gene3D" id="3.30.420.10">
    <property type="entry name" value="Ribonuclease H-like superfamily/Ribonuclease H"/>
    <property type="match status" value="1"/>
</dbReference>
<dbReference type="PANTHER" id="PTHR47331:SF4">
    <property type="entry name" value="PEPTIDASE S1 DOMAIN-CONTAINING PROTEIN"/>
    <property type="match status" value="1"/>
</dbReference>
<evidence type="ECO:0000313" key="4">
    <source>
        <dbReference type="WBParaSite" id="ASIM_0000195801-mRNA-1"/>
    </source>
</evidence>
<keyword evidence="3" id="KW-1185">Reference proteome</keyword>
<dbReference type="WBParaSite" id="ASIM_0000195801-mRNA-1">
    <property type="protein sequence ID" value="ASIM_0000195801-mRNA-1"/>
    <property type="gene ID" value="ASIM_0000195801"/>
</dbReference>
<dbReference type="Pfam" id="PF17921">
    <property type="entry name" value="Integrase_H2C2"/>
    <property type="match status" value="1"/>
</dbReference>
<dbReference type="InterPro" id="IPR012337">
    <property type="entry name" value="RNaseH-like_sf"/>
</dbReference>
<gene>
    <name evidence="2" type="ORF">ASIM_LOCUS1830</name>
</gene>
<evidence type="ECO:0000259" key="1">
    <source>
        <dbReference type="PROSITE" id="PS50994"/>
    </source>
</evidence>